<sequence>MLVDSVSTVDVERVRLGLRDLDSGLGAYPMDMVGRWRALTCFVTEGMLQRVLPAGGEFSSATGSVYEDEEMEAARRMLEQQTGTPVPTGEMAGSEDRFSFPYVDVRHSVPPNAAPSLVCRYGVDKSWVLKSMLSKQWGGDAGALVGEFQLAFLIILVGQNFAGLEHWKRLLHLVLGSAEALGELGRELVVPMLGALGDQLQECPEEFGTSVLDQDNFLARILTAFVLSVYESEVPGKGALEEAVERIRHTLAERFQWVLPSGHQIQVEADVEEGEYAPQIVDQDD</sequence>
<evidence type="ECO:0000313" key="3">
    <source>
        <dbReference type="Proteomes" id="UP001151516"/>
    </source>
</evidence>
<organism evidence="2 3">
    <name type="scientific">Coemansia spiralis</name>
    <dbReference type="NCBI Taxonomy" id="417178"/>
    <lineage>
        <taxon>Eukaryota</taxon>
        <taxon>Fungi</taxon>
        <taxon>Fungi incertae sedis</taxon>
        <taxon>Zoopagomycota</taxon>
        <taxon>Kickxellomycotina</taxon>
        <taxon>Kickxellomycetes</taxon>
        <taxon>Kickxellales</taxon>
        <taxon>Kickxellaceae</taxon>
        <taxon>Coemansia</taxon>
    </lineage>
</organism>
<dbReference type="CDD" id="cd13778">
    <property type="entry name" value="Aar2_C"/>
    <property type="match status" value="1"/>
</dbReference>
<dbReference type="Pfam" id="PF05282">
    <property type="entry name" value="AAR2"/>
    <property type="match status" value="1"/>
</dbReference>
<dbReference type="EMBL" id="JANBTX010000008">
    <property type="protein sequence ID" value="KAJ2690719.1"/>
    <property type="molecule type" value="Genomic_DNA"/>
</dbReference>
<gene>
    <name evidence="2" type="ORF">IWW39_000521</name>
</gene>
<dbReference type="InterPro" id="IPR038514">
    <property type="entry name" value="AAR2_C_sf"/>
</dbReference>
<dbReference type="InterPro" id="IPR033648">
    <property type="entry name" value="AAR2_C"/>
</dbReference>
<protein>
    <recommendedName>
        <fullName evidence="1">AAR2 C-terminal domain-containing protein</fullName>
    </recommendedName>
</protein>
<keyword evidence="3" id="KW-1185">Reference proteome</keyword>
<name>A0A9W8L5C5_9FUNG</name>
<accession>A0A9W8L5C5</accession>
<dbReference type="AlphaFoldDB" id="A0A9W8L5C5"/>
<dbReference type="OrthoDB" id="201752at2759"/>
<evidence type="ECO:0000313" key="2">
    <source>
        <dbReference type="EMBL" id="KAJ2690719.1"/>
    </source>
</evidence>
<reference evidence="2" key="1">
    <citation type="submission" date="2022-07" db="EMBL/GenBank/DDBJ databases">
        <title>Phylogenomic reconstructions and comparative analyses of Kickxellomycotina fungi.</title>
        <authorList>
            <person name="Reynolds N.K."/>
            <person name="Stajich J.E."/>
            <person name="Barry K."/>
            <person name="Grigoriev I.V."/>
            <person name="Crous P."/>
            <person name="Smith M.E."/>
        </authorList>
    </citation>
    <scope>NUCLEOTIDE SEQUENCE</scope>
    <source>
        <strain evidence="2">CBS 109367</strain>
    </source>
</reference>
<evidence type="ECO:0000259" key="1">
    <source>
        <dbReference type="Pfam" id="PF05282"/>
    </source>
</evidence>
<dbReference type="GO" id="GO:0000244">
    <property type="term" value="P:spliceosomal tri-snRNP complex assembly"/>
    <property type="evidence" value="ECO:0007669"/>
    <property type="project" value="TreeGrafter"/>
</dbReference>
<proteinExistence type="predicted"/>
<dbReference type="Gene3D" id="1.25.40.550">
    <property type="entry name" value="Aar2, C-terminal domain-like"/>
    <property type="match status" value="1"/>
</dbReference>
<dbReference type="InterPro" id="IPR007946">
    <property type="entry name" value="AAR2"/>
</dbReference>
<feature type="domain" description="AAR2 C-terminal" evidence="1">
    <location>
        <begin position="103"/>
        <end position="259"/>
    </location>
</feature>
<dbReference type="Proteomes" id="UP001151516">
    <property type="component" value="Unassembled WGS sequence"/>
</dbReference>
<dbReference type="PANTHER" id="PTHR12689:SF4">
    <property type="entry name" value="PROTEIN AAR2 HOMOLOG"/>
    <property type="match status" value="1"/>
</dbReference>
<comment type="caution">
    <text evidence="2">The sequence shown here is derived from an EMBL/GenBank/DDBJ whole genome shotgun (WGS) entry which is preliminary data.</text>
</comment>
<dbReference type="PANTHER" id="PTHR12689">
    <property type="entry name" value="A1 CISTRON SPLICING FACTOR AAR2-RELATED"/>
    <property type="match status" value="1"/>
</dbReference>